<dbReference type="InterPro" id="IPR002941">
    <property type="entry name" value="DNA_methylase_N4/N6"/>
</dbReference>
<evidence type="ECO:0000259" key="4">
    <source>
        <dbReference type="Pfam" id="PF01555"/>
    </source>
</evidence>
<feature type="compositionally biased region" description="Basic residues" evidence="3">
    <location>
        <begin position="155"/>
        <end position="166"/>
    </location>
</feature>
<dbReference type="GO" id="GO:0003677">
    <property type="term" value="F:DNA binding"/>
    <property type="evidence" value="ECO:0007669"/>
    <property type="project" value="InterPro"/>
</dbReference>
<accession>A0A5S4FY85</accession>
<feature type="compositionally biased region" description="Basic residues" evidence="3">
    <location>
        <begin position="297"/>
        <end position="309"/>
    </location>
</feature>
<dbReference type="InterPro" id="IPR001091">
    <property type="entry name" value="RM_Methyltransferase"/>
</dbReference>
<sequence length="648" mass="70572">MIQSAVLDPIMNRPIMKTAPLGGALSVHGDRVAASGHPAHEPPTVQPEPPTHRQQPAQRRAAHGPAHRLAVLRPSQPGPAASTERPLEPRKAQQRDLPPAPPDHRAGTGPAPDQYLHQRRGTGRRRLHHQRSHPDHGRPPRPARHRTGPALPARPAHRHPPPRRPRPPAADASADAPRPTRPDGQRPGRPPRQGLPGHRRPAAVRDRWPQSEARLSNGLPSVPSRPVDAHQRATRAVHGIGMASAGPRRRPGRHHHGPPPVRTPHRPGAAHHPPRPKPRLPLRPARHRAARPDRGRRPGRAGRPHRPRATPRYPLQRPTAHGRRPRRGVAVQETSRTHRPAWSRQRVPREDSMNHEGLSRVQALPSVLATGQRPSRLQRRGRYTPESMRHPGKMLPAIAATVIEAFTDAGDLVVDPMCGIGTTLVEAIHLGRDAAGVEYEPDFVHLTLGNLRHARSQGATGTPQLVCGDARNIATLYQALQGKAALVLTSPPYGSHTHGHICSGRDNGGGKIAKRHHRYSTDRGNLAHQPLPGLLAGFGRILAGSAALLRPGGVIGVTVRPIRVKGELVDLPGQVIDTAHRHDLVLSGRYAALLAGLRDGGLVNRASFFQMLETRRARDRSIPACATAHEDLLLFQPAAFTDLPETTR</sequence>
<dbReference type="Gene3D" id="3.40.50.150">
    <property type="entry name" value="Vaccinia Virus protein VP39"/>
    <property type="match status" value="2"/>
</dbReference>
<comment type="caution">
    <text evidence="5">The sequence shown here is derived from an EMBL/GenBank/DDBJ whole genome shotgun (WGS) entry which is preliminary data.</text>
</comment>
<feature type="compositionally biased region" description="Basic and acidic residues" evidence="3">
    <location>
        <begin position="85"/>
        <end position="94"/>
    </location>
</feature>
<gene>
    <name evidence="5" type="ORF">ETD96_42740</name>
</gene>
<dbReference type="SUPFAM" id="SSF53335">
    <property type="entry name" value="S-adenosyl-L-methionine-dependent methyltransferases"/>
    <property type="match status" value="1"/>
</dbReference>
<evidence type="ECO:0000256" key="1">
    <source>
        <dbReference type="ARBA" id="ARBA00022603"/>
    </source>
</evidence>
<evidence type="ECO:0000313" key="6">
    <source>
        <dbReference type="Proteomes" id="UP000305238"/>
    </source>
</evidence>
<feature type="region of interest" description="Disordered" evidence="3">
    <location>
        <begin position="33"/>
        <end position="356"/>
    </location>
</feature>
<feature type="region of interest" description="Disordered" evidence="3">
    <location>
        <begin position="371"/>
        <end position="390"/>
    </location>
</feature>
<dbReference type="EMBL" id="VCKZ01000631">
    <property type="protein sequence ID" value="TMR25234.1"/>
    <property type="molecule type" value="Genomic_DNA"/>
</dbReference>
<dbReference type="Proteomes" id="UP000305238">
    <property type="component" value="Unassembled WGS sequence"/>
</dbReference>
<dbReference type="GO" id="GO:0032259">
    <property type="term" value="P:methylation"/>
    <property type="evidence" value="ECO:0007669"/>
    <property type="project" value="UniProtKB-KW"/>
</dbReference>
<dbReference type="GO" id="GO:0008170">
    <property type="term" value="F:N-methyltransferase activity"/>
    <property type="evidence" value="ECO:0007669"/>
    <property type="project" value="InterPro"/>
</dbReference>
<dbReference type="PRINTS" id="PR00508">
    <property type="entry name" value="S21N4MTFRASE"/>
</dbReference>
<feature type="compositionally biased region" description="Basic and acidic residues" evidence="3">
    <location>
        <begin position="347"/>
        <end position="356"/>
    </location>
</feature>
<name>A0A5S4FY85_9ACTN</name>
<protein>
    <recommendedName>
        <fullName evidence="4">DNA methylase N-4/N-6 domain-containing protein</fullName>
    </recommendedName>
</protein>
<dbReference type="Pfam" id="PF01555">
    <property type="entry name" value="N6_N4_Mtase"/>
    <property type="match status" value="1"/>
</dbReference>
<proteinExistence type="predicted"/>
<keyword evidence="1" id="KW-0489">Methyltransferase</keyword>
<organism evidence="5 6">
    <name type="scientific">Actinomadura geliboluensis</name>
    <dbReference type="NCBI Taxonomy" id="882440"/>
    <lineage>
        <taxon>Bacteria</taxon>
        <taxon>Bacillati</taxon>
        <taxon>Actinomycetota</taxon>
        <taxon>Actinomycetes</taxon>
        <taxon>Streptosporangiales</taxon>
        <taxon>Thermomonosporaceae</taxon>
        <taxon>Actinomadura</taxon>
    </lineage>
</organism>
<keyword evidence="6" id="KW-1185">Reference proteome</keyword>
<dbReference type="AlphaFoldDB" id="A0A5S4FY85"/>
<feature type="compositionally biased region" description="Basic residues" evidence="3">
    <location>
        <begin position="247"/>
        <end position="289"/>
    </location>
</feature>
<dbReference type="OrthoDB" id="1637728at2"/>
<feature type="compositionally biased region" description="Low complexity" evidence="3">
    <location>
        <begin position="187"/>
        <end position="196"/>
    </location>
</feature>
<keyword evidence="2" id="KW-0808">Transferase</keyword>
<dbReference type="InterPro" id="IPR029063">
    <property type="entry name" value="SAM-dependent_MTases_sf"/>
</dbReference>
<feature type="domain" description="DNA methylase N-4/N-6" evidence="4">
    <location>
        <begin position="382"/>
        <end position="446"/>
    </location>
</feature>
<evidence type="ECO:0000256" key="2">
    <source>
        <dbReference type="ARBA" id="ARBA00022679"/>
    </source>
</evidence>
<evidence type="ECO:0000313" key="5">
    <source>
        <dbReference type="EMBL" id="TMR25234.1"/>
    </source>
</evidence>
<feature type="compositionally biased region" description="Basic residues" evidence="3">
    <location>
        <begin position="117"/>
        <end position="131"/>
    </location>
</feature>
<reference evidence="5 6" key="1">
    <citation type="submission" date="2019-05" db="EMBL/GenBank/DDBJ databases">
        <title>Draft genome sequence of Actinomadura geliboluensis A8036.</title>
        <authorList>
            <person name="Saricaoglu S."/>
            <person name="Isik K."/>
        </authorList>
    </citation>
    <scope>NUCLEOTIDE SEQUENCE [LARGE SCALE GENOMIC DNA]</scope>
    <source>
        <strain evidence="5 6">A8036</strain>
    </source>
</reference>
<evidence type="ECO:0000256" key="3">
    <source>
        <dbReference type="SAM" id="MobiDB-lite"/>
    </source>
</evidence>